<feature type="region of interest" description="Disordered" evidence="1">
    <location>
        <begin position="65"/>
        <end position="110"/>
    </location>
</feature>
<dbReference type="AlphaFoldDB" id="A0A0F8YD49"/>
<accession>A0A0F8YD49</accession>
<dbReference type="EMBL" id="LAZR01054083">
    <property type="protein sequence ID" value="KKK79318.1"/>
    <property type="molecule type" value="Genomic_DNA"/>
</dbReference>
<proteinExistence type="predicted"/>
<sequence>MTIKVGDTVTWGKAHAASKGLDPLGVPGCKVVKLAESEDGEPAALIAVFGGGTCGALLADLHKDKAQTHQRPAKISPGGAAAGRHQRRIGRRANRHLYPLADRTPRRAGR</sequence>
<organism evidence="2">
    <name type="scientific">marine sediment metagenome</name>
    <dbReference type="NCBI Taxonomy" id="412755"/>
    <lineage>
        <taxon>unclassified sequences</taxon>
        <taxon>metagenomes</taxon>
        <taxon>ecological metagenomes</taxon>
    </lineage>
</organism>
<reference evidence="2" key="1">
    <citation type="journal article" date="2015" name="Nature">
        <title>Complex archaea that bridge the gap between prokaryotes and eukaryotes.</title>
        <authorList>
            <person name="Spang A."/>
            <person name="Saw J.H."/>
            <person name="Jorgensen S.L."/>
            <person name="Zaremba-Niedzwiedzka K."/>
            <person name="Martijn J."/>
            <person name="Lind A.E."/>
            <person name="van Eijk R."/>
            <person name="Schleper C."/>
            <person name="Guy L."/>
            <person name="Ettema T.J."/>
        </authorList>
    </citation>
    <scope>NUCLEOTIDE SEQUENCE</scope>
</reference>
<feature type="compositionally biased region" description="Basic residues" evidence="1">
    <location>
        <begin position="84"/>
        <end position="95"/>
    </location>
</feature>
<name>A0A0F8YD49_9ZZZZ</name>
<comment type="caution">
    <text evidence="2">The sequence shown here is derived from an EMBL/GenBank/DDBJ whole genome shotgun (WGS) entry which is preliminary data.</text>
</comment>
<protein>
    <submittedName>
        <fullName evidence="2">Uncharacterized protein</fullName>
    </submittedName>
</protein>
<evidence type="ECO:0000313" key="2">
    <source>
        <dbReference type="EMBL" id="KKK79318.1"/>
    </source>
</evidence>
<gene>
    <name evidence="2" type="ORF">LCGC14_2834720</name>
</gene>
<evidence type="ECO:0000256" key="1">
    <source>
        <dbReference type="SAM" id="MobiDB-lite"/>
    </source>
</evidence>